<dbReference type="AlphaFoldDB" id="A0A059FVZ9"/>
<evidence type="ECO:0000313" key="12">
    <source>
        <dbReference type="EMBL" id="KCZ94603.1"/>
    </source>
</evidence>
<evidence type="ECO:0000313" key="13">
    <source>
        <dbReference type="Proteomes" id="UP000025171"/>
    </source>
</evidence>
<dbReference type="GO" id="GO:0004746">
    <property type="term" value="F:riboflavin synthase activity"/>
    <property type="evidence" value="ECO:0007669"/>
    <property type="project" value="UniProtKB-UniRule"/>
</dbReference>
<dbReference type="FunFam" id="2.40.30.20:FF:000004">
    <property type="entry name" value="Riboflavin synthase, alpha subunit"/>
    <property type="match status" value="1"/>
</dbReference>
<reference evidence="12 13" key="1">
    <citation type="journal article" date="2014" name="Antonie Van Leeuwenhoek">
        <title>Hyphomonas beringensis sp. nov. and Hyphomonas chukchiensis sp. nov., isolated from surface seawater of the Bering Sea and Chukchi Sea.</title>
        <authorList>
            <person name="Li C."/>
            <person name="Lai Q."/>
            <person name="Li G."/>
            <person name="Dong C."/>
            <person name="Wang J."/>
            <person name="Liao Y."/>
            <person name="Shao Z."/>
        </authorList>
    </citation>
    <scope>NUCLEOTIDE SEQUENCE [LARGE SCALE GENOMIC DNA]</scope>
    <source>
        <strain evidence="12 13">MHS-2</strain>
    </source>
</reference>
<feature type="domain" description="Lumazine-binding" evidence="11">
    <location>
        <begin position="1"/>
        <end position="100"/>
    </location>
</feature>
<dbReference type="RefSeq" id="WP_035613896.1">
    <property type="nucleotide sequence ID" value="NZ_ARYK01000001.1"/>
</dbReference>
<dbReference type="PIRSF" id="PIRSF000498">
    <property type="entry name" value="Riboflavin_syn_A"/>
    <property type="match status" value="1"/>
</dbReference>
<evidence type="ECO:0000256" key="6">
    <source>
        <dbReference type="ARBA" id="ARBA00022619"/>
    </source>
</evidence>
<evidence type="ECO:0000256" key="5">
    <source>
        <dbReference type="ARBA" id="ARBA00013950"/>
    </source>
</evidence>
<dbReference type="Gene3D" id="2.40.30.20">
    <property type="match status" value="2"/>
</dbReference>
<keyword evidence="8" id="KW-0677">Repeat</keyword>
<feature type="repeat" description="Lumazine-binding" evidence="10">
    <location>
        <begin position="101"/>
        <end position="198"/>
    </location>
</feature>
<comment type="pathway">
    <text evidence="3">Cofactor biosynthesis; riboflavin biosynthesis; riboflavin from 2-hydroxy-3-oxobutyl phosphate and 5-amino-6-(D-ribitylamino)uracil: step 2/2.</text>
</comment>
<keyword evidence="7 12" id="KW-0808">Transferase</keyword>
<keyword evidence="6" id="KW-0686">Riboflavin biosynthesis</keyword>
<dbReference type="NCBIfam" id="NF006767">
    <property type="entry name" value="PRK09289.1"/>
    <property type="match status" value="1"/>
</dbReference>
<dbReference type="SUPFAM" id="SSF63380">
    <property type="entry name" value="Riboflavin synthase domain-like"/>
    <property type="match status" value="2"/>
</dbReference>
<comment type="function">
    <text evidence="2">Catalyzes the dismutation of two molecules of 6,7-dimethyl-8-ribityllumazine, resulting in the formation of riboflavin and 5-amino-6-(D-ribitylamino)uracil.</text>
</comment>
<comment type="catalytic activity">
    <reaction evidence="1">
        <text>2 6,7-dimethyl-8-(1-D-ribityl)lumazine + H(+) = 5-amino-6-(D-ribitylamino)uracil + riboflavin</text>
        <dbReference type="Rhea" id="RHEA:20772"/>
        <dbReference type="ChEBI" id="CHEBI:15378"/>
        <dbReference type="ChEBI" id="CHEBI:15934"/>
        <dbReference type="ChEBI" id="CHEBI:57986"/>
        <dbReference type="ChEBI" id="CHEBI:58201"/>
        <dbReference type="EC" id="2.5.1.9"/>
    </reaction>
</comment>
<keyword evidence="13" id="KW-1185">Reference proteome</keyword>
<dbReference type="PANTHER" id="PTHR21098:SF12">
    <property type="entry name" value="RIBOFLAVIN SYNTHASE"/>
    <property type="match status" value="1"/>
</dbReference>
<evidence type="ECO:0000256" key="8">
    <source>
        <dbReference type="ARBA" id="ARBA00022737"/>
    </source>
</evidence>
<evidence type="ECO:0000259" key="11">
    <source>
        <dbReference type="PROSITE" id="PS51177"/>
    </source>
</evidence>
<dbReference type="Pfam" id="PF00677">
    <property type="entry name" value="Lum_binding"/>
    <property type="match status" value="2"/>
</dbReference>
<evidence type="ECO:0000256" key="1">
    <source>
        <dbReference type="ARBA" id="ARBA00000968"/>
    </source>
</evidence>
<dbReference type="STRING" id="1280950.HJO_04475"/>
<feature type="domain" description="Lumazine-binding" evidence="11">
    <location>
        <begin position="101"/>
        <end position="198"/>
    </location>
</feature>
<dbReference type="OrthoDB" id="9788537at2"/>
<dbReference type="Proteomes" id="UP000025171">
    <property type="component" value="Unassembled WGS sequence"/>
</dbReference>
<dbReference type="eggNOG" id="COG0307">
    <property type="taxonomic scope" value="Bacteria"/>
</dbReference>
<dbReference type="EC" id="2.5.1.9" evidence="4 9"/>
<dbReference type="EMBL" id="ARYK01000001">
    <property type="protein sequence ID" value="KCZ94603.1"/>
    <property type="molecule type" value="Genomic_DNA"/>
</dbReference>
<organism evidence="12 13">
    <name type="scientific">Hyphomonas johnsonii MHS-2</name>
    <dbReference type="NCBI Taxonomy" id="1280950"/>
    <lineage>
        <taxon>Bacteria</taxon>
        <taxon>Pseudomonadati</taxon>
        <taxon>Pseudomonadota</taxon>
        <taxon>Alphaproteobacteria</taxon>
        <taxon>Hyphomonadales</taxon>
        <taxon>Hyphomonadaceae</taxon>
        <taxon>Hyphomonas</taxon>
    </lineage>
</organism>
<evidence type="ECO:0000256" key="4">
    <source>
        <dbReference type="ARBA" id="ARBA00012827"/>
    </source>
</evidence>
<dbReference type="PATRIC" id="fig|1280950.3.peg.910"/>
<dbReference type="PANTHER" id="PTHR21098">
    <property type="entry name" value="RIBOFLAVIN SYNTHASE ALPHA CHAIN"/>
    <property type="match status" value="1"/>
</dbReference>
<dbReference type="InterPro" id="IPR017938">
    <property type="entry name" value="Riboflavin_synthase-like_b-brl"/>
</dbReference>
<sequence>MFTGLVTDVGTVRRAEVRNGLTRFEVESGYPLDAIAMGASILHAGVCLTVVDRGPGDRGAWFAVEAVPETLSKTVLGEWTVGSRVNLEQSLKLGDELGGHFVFGHVDGVGEVVSIEPEGQSWRLTIRPPAAIARYFATKGSAAINGVSLTVAAALPNGDFQLAIIPHTWNVTTLSELSAGSRVNLEIDMLARYVARMMGADAPEGPSHNV</sequence>
<dbReference type="InterPro" id="IPR026017">
    <property type="entry name" value="Lumazine-bd_dom"/>
</dbReference>
<dbReference type="NCBIfam" id="TIGR00187">
    <property type="entry name" value="ribE"/>
    <property type="match status" value="1"/>
</dbReference>
<evidence type="ECO:0000256" key="2">
    <source>
        <dbReference type="ARBA" id="ARBA00002803"/>
    </source>
</evidence>
<protein>
    <recommendedName>
        <fullName evidence="5 9">Riboflavin synthase</fullName>
        <ecNumber evidence="4 9">2.5.1.9</ecNumber>
    </recommendedName>
</protein>
<evidence type="ECO:0000256" key="10">
    <source>
        <dbReference type="PROSITE-ProRule" id="PRU00524"/>
    </source>
</evidence>
<comment type="caution">
    <text evidence="12">The sequence shown here is derived from an EMBL/GenBank/DDBJ whole genome shotgun (WGS) entry which is preliminary data.</text>
</comment>
<dbReference type="InterPro" id="IPR001783">
    <property type="entry name" value="Lumazine-bd"/>
</dbReference>
<proteinExistence type="predicted"/>
<dbReference type="InterPro" id="IPR023366">
    <property type="entry name" value="ATP_synth_asu-like_sf"/>
</dbReference>
<dbReference type="PROSITE" id="PS51177">
    <property type="entry name" value="LUMAZINE_BIND"/>
    <property type="match status" value="2"/>
</dbReference>
<evidence type="ECO:0000256" key="9">
    <source>
        <dbReference type="NCBIfam" id="TIGR00187"/>
    </source>
</evidence>
<dbReference type="GO" id="GO:0009231">
    <property type="term" value="P:riboflavin biosynthetic process"/>
    <property type="evidence" value="ECO:0007669"/>
    <property type="project" value="UniProtKB-KW"/>
</dbReference>
<accession>A0A059FVZ9</accession>
<dbReference type="CDD" id="cd00402">
    <property type="entry name" value="Riboflavin_synthase_like"/>
    <property type="match status" value="1"/>
</dbReference>
<evidence type="ECO:0000256" key="7">
    <source>
        <dbReference type="ARBA" id="ARBA00022679"/>
    </source>
</evidence>
<evidence type="ECO:0000256" key="3">
    <source>
        <dbReference type="ARBA" id="ARBA00004887"/>
    </source>
</evidence>
<feature type="repeat" description="Lumazine-binding" evidence="10">
    <location>
        <begin position="1"/>
        <end position="100"/>
    </location>
</feature>
<gene>
    <name evidence="12" type="ORF">HJO_04475</name>
</gene>
<name>A0A059FVZ9_9PROT</name>